<dbReference type="VEuPathDB" id="ToxoDB:EMH_0052130"/>
<dbReference type="PANTHER" id="PTHR10414">
    <property type="entry name" value="ETHANOLAMINEPHOSPHOTRANSFERASE"/>
    <property type="match status" value="1"/>
</dbReference>
<keyword evidence="4" id="KW-0472">Membrane</keyword>
<name>U6K5L0_9EIME</name>
<dbReference type="InterPro" id="IPR043130">
    <property type="entry name" value="CDP-OH_PTrfase_TM_dom"/>
</dbReference>
<evidence type="ECO:0000256" key="1">
    <source>
        <dbReference type="ARBA" id="ARBA00004370"/>
    </source>
</evidence>
<dbReference type="GO" id="GO:0008654">
    <property type="term" value="P:phospholipid biosynthetic process"/>
    <property type="evidence" value="ECO:0007669"/>
    <property type="project" value="InterPro"/>
</dbReference>
<evidence type="ECO:0000256" key="3">
    <source>
        <dbReference type="ARBA" id="ARBA00022679"/>
    </source>
</evidence>
<dbReference type="GO" id="GO:0016020">
    <property type="term" value="C:membrane"/>
    <property type="evidence" value="ECO:0007669"/>
    <property type="project" value="UniProtKB-SubCell"/>
</dbReference>
<dbReference type="Pfam" id="PF01066">
    <property type="entry name" value="CDP-OH_P_transf"/>
    <property type="match status" value="1"/>
</dbReference>
<reference evidence="7" key="2">
    <citation type="submission" date="2013-10" db="EMBL/GenBank/DDBJ databases">
        <authorList>
            <person name="Aslett M."/>
        </authorList>
    </citation>
    <scope>NUCLEOTIDE SEQUENCE [LARGE SCALE GENOMIC DNA]</scope>
    <source>
        <strain evidence="7">Houghton</strain>
    </source>
</reference>
<gene>
    <name evidence="7" type="ORF">EMH_0052130</name>
</gene>
<comment type="subcellular location">
    <subcellularLocation>
        <location evidence="1">Membrane</location>
    </subcellularLocation>
</comment>
<dbReference type="RefSeq" id="XP_013355719.1">
    <property type="nucleotide sequence ID" value="XM_013500265.1"/>
</dbReference>
<dbReference type="AlphaFoldDB" id="U6K5L0"/>
<dbReference type="PANTHER" id="PTHR10414:SF37">
    <property type="entry name" value="BB IN A BOXCAR, ISOFORM C"/>
    <property type="match status" value="1"/>
</dbReference>
<dbReference type="GeneID" id="25379889"/>
<sequence>MAESCGPVTRSRVKSSSSNSSNACSTSSSGGSSSSGCGGNVPTGTAFYQWAVSPVCDRICQRLPRWVHPDLVSFLGLACAAAAAFCCCTPHAPDSTTRLAASAFFWILYALLDNLDGKQARRLGLCSAGGDFFDHSSDSISSSFAALIILHMLCGRVSTAAESAAAGQQQACVSLAFLRHIPLLRALLPGGGSGFRVCFQAISQLDIHPSLFQLSFIVLAQLPFFTATWAHPIVGRTMLSADLDGPGTFSVDELNFLVIPGLLLLRALYPTFFVLSVFEGLEMLPFVGGWLSATAAAAAQRCSSFFVPQPQQQQVMLLLQQQLSIGFCVLLVSDAFCIYQSSRLLISLMSREHLPRFVPGLCFFAAVSDRRTRV</sequence>
<organism evidence="7 8">
    <name type="scientific">Eimeria mitis</name>
    <dbReference type="NCBI Taxonomy" id="44415"/>
    <lineage>
        <taxon>Eukaryota</taxon>
        <taxon>Sar</taxon>
        <taxon>Alveolata</taxon>
        <taxon>Apicomplexa</taxon>
        <taxon>Conoidasida</taxon>
        <taxon>Coccidia</taxon>
        <taxon>Eucoccidiorida</taxon>
        <taxon>Eimeriorina</taxon>
        <taxon>Eimeriidae</taxon>
        <taxon>Eimeria</taxon>
    </lineage>
</organism>
<comment type="similarity">
    <text evidence="2 5">Belongs to the CDP-alcohol phosphatidyltransferase class-I family.</text>
</comment>
<dbReference type="InterPro" id="IPR014472">
    <property type="entry name" value="CHOPT"/>
</dbReference>
<dbReference type="Gene3D" id="1.20.120.1760">
    <property type="match status" value="1"/>
</dbReference>
<evidence type="ECO:0000256" key="6">
    <source>
        <dbReference type="SAM" id="MobiDB-lite"/>
    </source>
</evidence>
<feature type="region of interest" description="Disordered" evidence="6">
    <location>
        <begin position="1"/>
        <end position="35"/>
    </location>
</feature>
<dbReference type="InterPro" id="IPR000462">
    <property type="entry name" value="CDP-OH_P_trans"/>
</dbReference>
<dbReference type="GO" id="GO:0016780">
    <property type="term" value="F:phosphotransferase activity, for other substituted phosphate groups"/>
    <property type="evidence" value="ECO:0007669"/>
    <property type="project" value="InterPro"/>
</dbReference>
<dbReference type="EMBL" id="HG684919">
    <property type="protein sequence ID" value="CDJ33155.1"/>
    <property type="molecule type" value="Genomic_DNA"/>
</dbReference>
<evidence type="ECO:0000256" key="5">
    <source>
        <dbReference type="RuleBase" id="RU003750"/>
    </source>
</evidence>
<dbReference type="InterPro" id="IPR048254">
    <property type="entry name" value="CDP_ALCOHOL_P_TRANSF_CS"/>
</dbReference>
<proteinExistence type="inferred from homology"/>
<reference evidence="7" key="1">
    <citation type="submission" date="2013-10" db="EMBL/GenBank/DDBJ databases">
        <title>Genomic analysis of the causative agents of coccidiosis in chickens.</title>
        <authorList>
            <person name="Reid A.J."/>
            <person name="Blake D."/>
            <person name="Billington K."/>
            <person name="Browne H."/>
            <person name="Dunn M."/>
            <person name="Hung S."/>
            <person name="Kawahara F."/>
            <person name="Miranda-Saavedra D."/>
            <person name="Mourier T."/>
            <person name="Nagra H."/>
            <person name="Otto T.D."/>
            <person name="Rawlings N."/>
            <person name="Sanchez A."/>
            <person name="Sanders M."/>
            <person name="Subramaniam C."/>
            <person name="Tay Y."/>
            <person name="Dear P."/>
            <person name="Doerig C."/>
            <person name="Gruber A."/>
            <person name="Parkinson J."/>
            <person name="Shirley M."/>
            <person name="Wan K.L."/>
            <person name="Berriman M."/>
            <person name="Tomley F."/>
            <person name="Pain A."/>
        </authorList>
    </citation>
    <scope>NUCLEOTIDE SEQUENCE [LARGE SCALE GENOMIC DNA]</scope>
    <source>
        <strain evidence="7">Houghton</strain>
    </source>
</reference>
<keyword evidence="8" id="KW-1185">Reference proteome</keyword>
<dbReference type="PROSITE" id="PS00379">
    <property type="entry name" value="CDP_ALCOHOL_P_TRANSF"/>
    <property type="match status" value="1"/>
</dbReference>
<dbReference type="Proteomes" id="UP000030744">
    <property type="component" value="Unassembled WGS sequence"/>
</dbReference>
<keyword evidence="3 5" id="KW-0808">Transferase</keyword>
<accession>U6K5L0</accession>
<protein>
    <submittedName>
        <fullName evidence="7">CDP-alcohol phosphatidyltransferase domain-containing protein, putative</fullName>
    </submittedName>
</protein>
<evidence type="ECO:0000256" key="4">
    <source>
        <dbReference type="ARBA" id="ARBA00023136"/>
    </source>
</evidence>
<evidence type="ECO:0000313" key="8">
    <source>
        <dbReference type="Proteomes" id="UP000030744"/>
    </source>
</evidence>
<evidence type="ECO:0000256" key="2">
    <source>
        <dbReference type="ARBA" id="ARBA00010441"/>
    </source>
</evidence>
<evidence type="ECO:0000313" key="7">
    <source>
        <dbReference type="EMBL" id="CDJ33155.1"/>
    </source>
</evidence>
<dbReference type="OrthoDB" id="348732at2759"/>
<feature type="compositionally biased region" description="Low complexity" evidence="6">
    <location>
        <begin position="15"/>
        <end position="35"/>
    </location>
</feature>